<evidence type="ECO:0000256" key="3">
    <source>
        <dbReference type="ARBA" id="ARBA00005198"/>
    </source>
</evidence>
<dbReference type="InterPro" id="IPR037069">
    <property type="entry name" value="AcylCoA_DH/ox_N_sf"/>
</dbReference>
<evidence type="ECO:0000256" key="7">
    <source>
        <dbReference type="ARBA" id="ARBA00022630"/>
    </source>
</evidence>
<gene>
    <name evidence="31" type="ORF">AMSG_09084</name>
</gene>
<evidence type="ECO:0000313" key="31">
    <source>
        <dbReference type="EMBL" id="KNC52917.1"/>
    </source>
</evidence>
<keyword evidence="7 27" id="KW-0285">Flavoprotein</keyword>
<dbReference type="InterPro" id="IPR009075">
    <property type="entry name" value="AcylCo_DH/oxidase_C"/>
</dbReference>
<comment type="catalytic activity">
    <reaction evidence="25">
        <text>(2S)-2-methylbutanoyl-CoA + oxidized [electron-transfer flavoprotein] + H(+) = (2E)-2-methylbut-2-enoyl-CoA + reduced [electron-transfer flavoprotein]</text>
        <dbReference type="Rhea" id="RHEA:48256"/>
        <dbReference type="Rhea" id="RHEA-COMP:10685"/>
        <dbReference type="Rhea" id="RHEA-COMP:10686"/>
        <dbReference type="ChEBI" id="CHEBI:15378"/>
        <dbReference type="ChEBI" id="CHEBI:57337"/>
        <dbReference type="ChEBI" id="CHEBI:57692"/>
        <dbReference type="ChEBI" id="CHEBI:58307"/>
        <dbReference type="ChEBI" id="CHEBI:88166"/>
    </reaction>
    <physiologicalReaction direction="left-to-right" evidence="25">
        <dbReference type="Rhea" id="RHEA:48257"/>
    </physiologicalReaction>
</comment>
<dbReference type="InterPro" id="IPR006089">
    <property type="entry name" value="Acyl-CoA_DH_CS"/>
</dbReference>
<evidence type="ECO:0000313" key="32">
    <source>
        <dbReference type="Proteomes" id="UP000054408"/>
    </source>
</evidence>
<name>A0A0L0DKT2_THETB</name>
<keyword evidence="10" id="KW-0809">Transit peptide</keyword>
<dbReference type="Gene3D" id="1.10.540.10">
    <property type="entry name" value="Acyl-CoA dehydrogenase/oxidase, N-terminal domain"/>
    <property type="match status" value="1"/>
</dbReference>
<comment type="subcellular location">
    <subcellularLocation>
        <location evidence="2">Mitochondrion matrix</location>
    </subcellularLocation>
</comment>
<keyword evidence="14" id="KW-0496">Mitochondrion</keyword>
<dbReference type="Gene3D" id="1.20.140.10">
    <property type="entry name" value="Butyryl-CoA Dehydrogenase, subunit A, domain 3"/>
    <property type="match status" value="1"/>
</dbReference>
<organism evidence="31 32">
    <name type="scientific">Thecamonas trahens ATCC 50062</name>
    <dbReference type="NCBI Taxonomy" id="461836"/>
    <lineage>
        <taxon>Eukaryota</taxon>
        <taxon>Apusozoa</taxon>
        <taxon>Apusomonadida</taxon>
        <taxon>Apusomonadidae</taxon>
        <taxon>Thecamonas</taxon>
    </lineage>
</organism>
<evidence type="ECO:0000256" key="10">
    <source>
        <dbReference type="ARBA" id="ARBA00022946"/>
    </source>
</evidence>
<dbReference type="OrthoDB" id="10262177at2759"/>
<evidence type="ECO:0000256" key="26">
    <source>
        <dbReference type="ARBA" id="ARBA00051903"/>
    </source>
</evidence>
<proteinExistence type="inferred from homology"/>
<evidence type="ECO:0000256" key="25">
    <source>
        <dbReference type="ARBA" id="ARBA00049552"/>
    </source>
</evidence>
<dbReference type="AlphaFoldDB" id="A0A0L0DKT2"/>
<keyword evidence="6" id="KW-0597">Phosphoprotein</keyword>
<dbReference type="InterPro" id="IPR046373">
    <property type="entry name" value="Acyl-CoA_Oxase/DH_mid-dom_sf"/>
</dbReference>
<dbReference type="InterPro" id="IPR009100">
    <property type="entry name" value="AcylCoA_DH/oxidase_NM_dom_sf"/>
</dbReference>
<evidence type="ECO:0000256" key="20">
    <source>
        <dbReference type="ARBA" id="ARBA00048235"/>
    </source>
</evidence>
<keyword evidence="8 27" id="KW-0274">FAD</keyword>
<evidence type="ECO:0000256" key="9">
    <source>
        <dbReference type="ARBA" id="ARBA00022832"/>
    </source>
</evidence>
<dbReference type="InterPro" id="IPR013786">
    <property type="entry name" value="AcylCoA_DH/ox_N"/>
</dbReference>
<evidence type="ECO:0000256" key="17">
    <source>
        <dbReference type="ARBA" id="ARBA00039850"/>
    </source>
</evidence>
<evidence type="ECO:0000256" key="16">
    <source>
        <dbReference type="ARBA" id="ARBA00039036"/>
    </source>
</evidence>
<dbReference type="GO" id="GO:0006631">
    <property type="term" value="P:fatty acid metabolic process"/>
    <property type="evidence" value="ECO:0007669"/>
    <property type="project" value="UniProtKB-KW"/>
</dbReference>
<comment type="catalytic activity">
    <reaction evidence="20">
        <text>2-methylbutanoyl-CoA + oxidized [electron-transfer flavoprotein] + H(+) = (2E)-2-methylbut-2-enoyl-CoA + reduced [electron-transfer flavoprotein]</text>
        <dbReference type="Rhea" id="RHEA:43780"/>
        <dbReference type="Rhea" id="RHEA-COMP:10685"/>
        <dbReference type="Rhea" id="RHEA-COMP:10686"/>
        <dbReference type="ChEBI" id="CHEBI:15378"/>
        <dbReference type="ChEBI" id="CHEBI:57336"/>
        <dbReference type="ChEBI" id="CHEBI:57337"/>
        <dbReference type="ChEBI" id="CHEBI:57692"/>
        <dbReference type="ChEBI" id="CHEBI:58307"/>
        <dbReference type="EC" id="1.3.8.5"/>
    </reaction>
    <physiologicalReaction direction="left-to-right" evidence="20">
        <dbReference type="Rhea" id="RHEA:43781"/>
    </physiologicalReaction>
</comment>
<dbReference type="Proteomes" id="UP000054408">
    <property type="component" value="Unassembled WGS sequence"/>
</dbReference>
<accession>A0A0L0DKT2</accession>
<evidence type="ECO:0000256" key="12">
    <source>
        <dbReference type="ARBA" id="ARBA00023002"/>
    </source>
</evidence>
<dbReference type="EMBL" id="GL349477">
    <property type="protein sequence ID" value="KNC52917.1"/>
    <property type="molecule type" value="Genomic_DNA"/>
</dbReference>
<dbReference type="PANTHER" id="PTHR43884:SF1">
    <property type="entry name" value="SHORT_BRANCHED CHAIN SPECIFIC ACYL-COA DEHYDROGENASE, MITOCHONDRIAL"/>
    <property type="match status" value="1"/>
</dbReference>
<dbReference type="Pfam" id="PF02771">
    <property type="entry name" value="Acyl-CoA_dh_N"/>
    <property type="match status" value="1"/>
</dbReference>
<evidence type="ECO:0000256" key="11">
    <source>
        <dbReference type="ARBA" id="ARBA00022990"/>
    </source>
</evidence>
<dbReference type="GO" id="GO:0050660">
    <property type="term" value="F:flavin adenine dinucleotide binding"/>
    <property type="evidence" value="ECO:0007669"/>
    <property type="project" value="InterPro"/>
</dbReference>
<dbReference type="STRING" id="461836.A0A0L0DKT2"/>
<dbReference type="RefSeq" id="XP_013754813.1">
    <property type="nucleotide sequence ID" value="XM_013899359.1"/>
</dbReference>
<dbReference type="InterPro" id="IPR036250">
    <property type="entry name" value="AcylCo_DH-like_C"/>
</dbReference>
<dbReference type="SUPFAM" id="SSF56645">
    <property type="entry name" value="Acyl-CoA dehydrogenase NM domain-like"/>
    <property type="match status" value="1"/>
</dbReference>
<evidence type="ECO:0000256" key="22">
    <source>
        <dbReference type="ARBA" id="ARBA00048592"/>
    </source>
</evidence>
<comment type="catalytic activity">
    <reaction evidence="26">
        <text>2-methylpropanoyl-CoA + oxidized [electron-transfer flavoprotein] + H(+) = 2-methylpropenoyl-CoA + reduced [electron-transfer flavoprotein]</text>
        <dbReference type="Rhea" id="RHEA:44180"/>
        <dbReference type="Rhea" id="RHEA-COMP:10685"/>
        <dbReference type="Rhea" id="RHEA-COMP:10686"/>
        <dbReference type="ChEBI" id="CHEBI:15378"/>
        <dbReference type="ChEBI" id="CHEBI:57338"/>
        <dbReference type="ChEBI" id="CHEBI:57692"/>
        <dbReference type="ChEBI" id="CHEBI:58307"/>
        <dbReference type="ChEBI" id="CHEBI:62500"/>
    </reaction>
    <physiologicalReaction direction="left-to-right" evidence="26">
        <dbReference type="Rhea" id="RHEA:44181"/>
    </physiologicalReaction>
</comment>
<keyword evidence="9" id="KW-0276">Fatty acid metabolism</keyword>
<comment type="pathway">
    <text evidence="3">Lipid metabolism; mitochondrial fatty acid beta-oxidation.</text>
</comment>
<evidence type="ECO:0000256" key="4">
    <source>
        <dbReference type="ARBA" id="ARBA00009347"/>
    </source>
</evidence>
<dbReference type="GO" id="GO:0005759">
    <property type="term" value="C:mitochondrial matrix"/>
    <property type="evidence" value="ECO:0007669"/>
    <property type="project" value="UniProtKB-SubCell"/>
</dbReference>
<evidence type="ECO:0000256" key="2">
    <source>
        <dbReference type="ARBA" id="ARBA00004305"/>
    </source>
</evidence>
<evidence type="ECO:0000256" key="15">
    <source>
        <dbReference type="ARBA" id="ARBA00037895"/>
    </source>
</evidence>
<feature type="domain" description="Acyl-CoA dehydrogenase/oxidase N-terminal" evidence="30">
    <location>
        <begin position="1"/>
        <end position="106"/>
    </location>
</feature>
<feature type="domain" description="Acyl-CoA dehydrogenase/oxidase C-terminal" evidence="28">
    <location>
        <begin position="220"/>
        <end position="364"/>
    </location>
</feature>
<dbReference type="EC" id="1.3.8.5" evidence="16"/>
<comment type="pathway">
    <text evidence="15">Amino-acid degradation; L-isoleucine degradation.</text>
</comment>
<dbReference type="PANTHER" id="PTHR43884">
    <property type="entry name" value="ACYL-COA DEHYDROGENASE"/>
    <property type="match status" value="1"/>
</dbReference>
<evidence type="ECO:0000256" key="1">
    <source>
        <dbReference type="ARBA" id="ARBA00001974"/>
    </source>
</evidence>
<keyword evidence="11" id="KW-0007">Acetylation</keyword>
<dbReference type="FunFam" id="2.40.110.10:FF:000001">
    <property type="entry name" value="Acyl-CoA dehydrogenase, mitochondrial"/>
    <property type="match status" value="1"/>
</dbReference>
<dbReference type="PROSITE" id="PS00073">
    <property type="entry name" value="ACYL_COA_DH_2"/>
    <property type="match status" value="1"/>
</dbReference>
<evidence type="ECO:0000256" key="19">
    <source>
        <dbReference type="ARBA" id="ARBA00042821"/>
    </source>
</evidence>
<dbReference type="GO" id="GO:0046395">
    <property type="term" value="P:carboxylic acid catabolic process"/>
    <property type="evidence" value="ECO:0007669"/>
    <property type="project" value="UniProtKB-ARBA"/>
</dbReference>
<dbReference type="PIRSF" id="PIRSF016578">
    <property type="entry name" value="HsaA"/>
    <property type="match status" value="1"/>
</dbReference>
<keyword evidence="32" id="KW-1185">Reference proteome</keyword>
<comment type="subunit">
    <text evidence="5">Homotetramer.</text>
</comment>
<dbReference type="InterPro" id="IPR006091">
    <property type="entry name" value="Acyl-CoA_Oxase/DH_mid-dom"/>
</dbReference>
<evidence type="ECO:0000256" key="13">
    <source>
        <dbReference type="ARBA" id="ARBA00023098"/>
    </source>
</evidence>
<comment type="catalytic activity">
    <reaction evidence="24">
        <text>hexanoyl-CoA + oxidized [electron-transfer flavoprotein] + H(+) = (2E)-hexenoyl-CoA + reduced [electron-transfer flavoprotein]</text>
        <dbReference type="Rhea" id="RHEA:43464"/>
        <dbReference type="Rhea" id="RHEA-COMP:10685"/>
        <dbReference type="Rhea" id="RHEA-COMP:10686"/>
        <dbReference type="ChEBI" id="CHEBI:15378"/>
        <dbReference type="ChEBI" id="CHEBI:57692"/>
        <dbReference type="ChEBI" id="CHEBI:58307"/>
        <dbReference type="ChEBI" id="CHEBI:62077"/>
        <dbReference type="ChEBI" id="CHEBI:62620"/>
    </reaction>
    <physiologicalReaction direction="left-to-right" evidence="24">
        <dbReference type="Rhea" id="RHEA:43465"/>
    </physiologicalReaction>
</comment>
<comment type="similarity">
    <text evidence="4 27">Belongs to the acyl-CoA dehydrogenase family.</text>
</comment>
<sequence length="371" mass="39647">MLKEAVARFAAEEVAPKVAAMEANEALEPAIIDGMFEMGLMGVEVPEEHGGAGMSFTAACLAIEELAKVDAGVSVTCDVQNTLVCNTFLNFASDEMKAEYLPRLTSDTLAAFCLSEASCGSDAFALKTTAIADGDDYVLNGEKMWITNAKEAGLFVVYANVNPTAGYKGITAFVVERDAPGLSVGNTIPKLGLRSSSTCPVVLEDVRVSKSAILGEEGLGYKYSIETLNEGRIGIAAQMVGIAQGAFDAAMEYVFERKAFGKPVGEFDSMRAEYASISCQIAAARLLTYEAARRKEHGLPFVKHAAQAKYVAAQAAEATTSKAIEWAGGVGFAREYPMEKRWRDSKIGAIYEGTNLIQLQTIAKLVASEYK</sequence>
<dbReference type="SUPFAM" id="SSF47203">
    <property type="entry name" value="Acyl-CoA dehydrogenase C-terminal domain-like"/>
    <property type="match status" value="1"/>
</dbReference>
<keyword evidence="12 27" id="KW-0560">Oxidoreductase</keyword>
<reference evidence="31 32" key="1">
    <citation type="submission" date="2010-05" db="EMBL/GenBank/DDBJ databases">
        <title>The Genome Sequence of Thecamonas trahens ATCC 50062.</title>
        <authorList>
            <consortium name="The Broad Institute Genome Sequencing Platform"/>
            <person name="Russ C."/>
            <person name="Cuomo C."/>
            <person name="Shea T."/>
            <person name="Young S.K."/>
            <person name="Zeng Q."/>
            <person name="Koehrsen M."/>
            <person name="Haas B."/>
            <person name="Borodovsky M."/>
            <person name="Guigo R."/>
            <person name="Alvarado L."/>
            <person name="Berlin A."/>
            <person name="Bochicchio J."/>
            <person name="Borenstein D."/>
            <person name="Chapman S."/>
            <person name="Chen Z."/>
            <person name="Freedman E."/>
            <person name="Gellesch M."/>
            <person name="Goldberg J."/>
            <person name="Griggs A."/>
            <person name="Gujja S."/>
            <person name="Heilman E."/>
            <person name="Heiman D."/>
            <person name="Hepburn T."/>
            <person name="Howarth C."/>
            <person name="Jen D."/>
            <person name="Larson L."/>
            <person name="Mehta T."/>
            <person name="Park D."/>
            <person name="Pearson M."/>
            <person name="Roberts A."/>
            <person name="Saif S."/>
            <person name="Shenoy N."/>
            <person name="Sisk P."/>
            <person name="Stolte C."/>
            <person name="Sykes S."/>
            <person name="Thomson T."/>
            <person name="Walk T."/>
            <person name="White J."/>
            <person name="Yandava C."/>
            <person name="Burger G."/>
            <person name="Gray M.W."/>
            <person name="Holland P.W.H."/>
            <person name="King N."/>
            <person name="Lang F.B.F."/>
            <person name="Roger A.J."/>
            <person name="Ruiz-Trillo I."/>
            <person name="Lander E."/>
            <person name="Nusbaum C."/>
        </authorList>
    </citation>
    <scope>NUCLEOTIDE SEQUENCE [LARGE SCALE GENOMIC DNA]</scope>
    <source>
        <strain evidence="31 32">ATCC 50062</strain>
    </source>
</reference>
<evidence type="ECO:0000259" key="28">
    <source>
        <dbReference type="Pfam" id="PF00441"/>
    </source>
</evidence>
<evidence type="ECO:0000256" key="8">
    <source>
        <dbReference type="ARBA" id="ARBA00022827"/>
    </source>
</evidence>
<keyword evidence="13" id="KW-0443">Lipid metabolism</keyword>
<dbReference type="eggNOG" id="KOG0139">
    <property type="taxonomic scope" value="Eukaryota"/>
</dbReference>
<dbReference type="GO" id="GO:0003853">
    <property type="term" value="F:short-chain 2-methyl fatty acyl-CoA dehydrogenase activity"/>
    <property type="evidence" value="ECO:0007669"/>
    <property type="project" value="UniProtKB-EC"/>
</dbReference>
<protein>
    <recommendedName>
        <fullName evidence="17">Short/branched chain specific acyl-CoA dehydrogenase, mitochondrial</fullName>
        <ecNumber evidence="16">1.3.8.5</ecNumber>
    </recommendedName>
    <alternativeName>
        <fullName evidence="19">2-methyl branched chain acyl-CoA dehydrogenase</fullName>
    </alternativeName>
    <alternativeName>
        <fullName evidence="18">2-methylbutyryl-coenzyme A dehydrogenase</fullName>
    </alternativeName>
</protein>
<dbReference type="Pfam" id="PF02770">
    <property type="entry name" value="Acyl-CoA_dh_M"/>
    <property type="match status" value="1"/>
</dbReference>
<evidence type="ECO:0000256" key="14">
    <source>
        <dbReference type="ARBA" id="ARBA00023128"/>
    </source>
</evidence>
<evidence type="ECO:0000256" key="23">
    <source>
        <dbReference type="ARBA" id="ARBA00049096"/>
    </source>
</evidence>
<comment type="catalytic activity">
    <reaction evidence="23">
        <text>butanoyl-CoA + oxidized [electron-transfer flavoprotein] + H(+) = (2E)-butenoyl-CoA + reduced [electron-transfer flavoprotein]</text>
        <dbReference type="Rhea" id="RHEA:24004"/>
        <dbReference type="Rhea" id="RHEA-COMP:10685"/>
        <dbReference type="Rhea" id="RHEA-COMP:10686"/>
        <dbReference type="ChEBI" id="CHEBI:15378"/>
        <dbReference type="ChEBI" id="CHEBI:57332"/>
        <dbReference type="ChEBI" id="CHEBI:57371"/>
        <dbReference type="ChEBI" id="CHEBI:57692"/>
        <dbReference type="ChEBI" id="CHEBI:58307"/>
    </reaction>
    <physiologicalReaction direction="left-to-right" evidence="23">
        <dbReference type="Rhea" id="RHEA:24005"/>
    </physiologicalReaction>
</comment>
<evidence type="ECO:0000256" key="5">
    <source>
        <dbReference type="ARBA" id="ARBA00011881"/>
    </source>
</evidence>
<evidence type="ECO:0000256" key="24">
    <source>
        <dbReference type="ARBA" id="ARBA00049192"/>
    </source>
</evidence>
<dbReference type="Gene3D" id="2.40.110.10">
    <property type="entry name" value="Butyryl-CoA Dehydrogenase, subunit A, domain 2"/>
    <property type="match status" value="1"/>
</dbReference>
<evidence type="ECO:0000259" key="30">
    <source>
        <dbReference type="Pfam" id="PF02771"/>
    </source>
</evidence>
<evidence type="ECO:0000256" key="18">
    <source>
        <dbReference type="ARBA" id="ARBA00041537"/>
    </source>
</evidence>
<dbReference type="FunFam" id="1.10.540.10:FF:000012">
    <property type="entry name" value="Acyl-CoA dehydrogenase short/branched chain"/>
    <property type="match status" value="1"/>
</dbReference>
<feature type="domain" description="Acyl-CoA oxidase/dehydrogenase middle" evidence="29">
    <location>
        <begin position="111"/>
        <end position="206"/>
    </location>
</feature>
<dbReference type="OMA" id="DAMFSYC"/>
<dbReference type="FunFam" id="1.20.140.10:FF:000002">
    <property type="entry name" value="Acyl-CoA dehydrogenase short/branched chain"/>
    <property type="match status" value="1"/>
</dbReference>
<comment type="cofactor">
    <cofactor evidence="1 27">
        <name>FAD</name>
        <dbReference type="ChEBI" id="CHEBI:57692"/>
    </cofactor>
</comment>
<evidence type="ECO:0000256" key="27">
    <source>
        <dbReference type="RuleBase" id="RU362125"/>
    </source>
</evidence>
<evidence type="ECO:0000256" key="21">
    <source>
        <dbReference type="ARBA" id="ARBA00048307"/>
    </source>
</evidence>
<evidence type="ECO:0000256" key="6">
    <source>
        <dbReference type="ARBA" id="ARBA00022553"/>
    </source>
</evidence>
<dbReference type="Pfam" id="PF00441">
    <property type="entry name" value="Acyl-CoA_dh_1"/>
    <property type="match status" value="1"/>
</dbReference>
<comment type="catalytic activity">
    <reaction evidence="22">
        <text>(2R)-2-methylbutanoyl-CoA + oxidized [electron-transfer flavoprotein] + H(+) = ethylacryloyl-CoA + reduced [electron-transfer flavoprotein]</text>
        <dbReference type="Rhea" id="RHEA:65296"/>
        <dbReference type="Rhea" id="RHEA-COMP:10685"/>
        <dbReference type="Rhea" id="RHEA-COMP:10686"/>
        <dbReference type="ChEBI" id="CHEBI:15378"/>
        <dbReference type="ChEBI" id="CHEBI:57692"/>
        <dbReference type="ChEBI" id="CHEBI:58307"/>
        <dbReference type="ChEBI" id="CHEBI:156439"/>
        <dbReference type="ChEBI" id="CHEBI:156440"/>
    </reaction>
    <physiologicalReaction direction="left-to-right" evidence="22">
        <dbReference type="Rhea" id="RHEA:65297"/>
    </physiologicalReaction>
</comment>
<comment type="catalytic activity">
    <reaction evidence="21">
        <text>valproyl-CoA + oxidized [electron-transfer flavoprotein] + H(+) = (2E)-2-propylpent-2-enoyl-CoA + reduced [electron-transfer flavoprotein]</text>
        <dbReference type="Rhea" id="RHEA:65344"/>
        <dbReference type="Rhea" id="RHEA-COMP:10685"/>
        <dbReference type="Rhea" id="RHEA-COMP:10686"/>
        <dbReference type="ChEBI" id="CHEBI:15378"/>
        <dbReference type="ChEBI" id="CHEBI:57692"/>
        <dbReference type="ChEBI" id="CHEBI:58307"/>
        <dbReference type="ChEBI" id="CHEBI:156457"/>
        <dbReference type="ChEBI" id="CHEBI:156458"/>
    </reaction>
    <physiologicalReaction direction="left-to-right" evidence="21">
        <dbReference type="Rhea" id="RHEA:65345"/>
    </physiologicalReaction>
</comment>
<dbReference type="GeneID" id="25567617"/>
<evidence type="ECO:0000259" key="29">
    <source>
        <dbReference type="Pfam" id="PF02770"/>
    </source>
</evidence>